<name>A0A6S7G5F2_PARCT</name>
<organism evidence="1 2">
    <name type="scientific">Paramuricea clavata</name>
    <name type="common">Red gorgonian</name>
    <name type="synonym">Violescent sea-whip</name>
    <dbReference type="NCBI Taxonomy" id="317549"/>
    <lineage>
        <taxon>Eukaryota</taxon>
        <taxon>Metazoa</taxon>
        <taxon>Cnidaria</taxon>
        <taxon>Anthozoa</taxon>
        <taxon>Octocorallia</taxon>
        <taxon>Malacalcyonacea</taxon>
        <taxon>Plexauridae</taxon>
        <taxon>Paramuricea</taxon>
    </lineage>
</organism>
<dbReference type="AlphaFoldDB" id="A0A6S7G5F2"/>
<keyword evidence="2" id="KW-1185">Reference proteome</keyword>
<sequence length="58" mass="6610">MLIRTAEELCNDESCPSARRRGTFLKKSATDIEKFLFESAQQSLFDDLWHKANSAVFG</sequence>
<gene>
    <name evidence="1" type="ORF">PACLA_8A013099</name>
</gene>
<accession>A0A6S7G5F2</accession>
<protein>
    <submittedName>
        <fullName evidence="1">Uncharacterized protein</fullName>
    </submittedName>
</protein>
<proteinExistence type="predicted"/>
<dbReference type="Proteomes" id="UP001152795">
    <property type="component" value="Unassembled WGS sequence"/>
</dbReference>
<evidence type="ECO:0000313" key="2">
    <source>
        <dbReference type="Proteomes" id="UP001152795"/>
    </source>
</evidence>
<comment type="caution">
    <text evidence="1">The sequence shown here is derived from an EMBL/GenBank/DDBJ whole genome shotgun (WGS) entry which is preliminary data.</text>
</comment>
<dbReference type="EMBL" id="CACRXK020001130">
    <property type="protein sequence ID" value="CAB3987178.1"/>
    <property type="molecule type" value="Genomic_DNA"/>
</dbReference>
<feature type="non-terminal residue" evidence="1">
    <location>
        <position position="58"/>
    </location>
</feature>
<evidence type="ECO:0000313" key="1">
    <source>
        <dbReference type="EMBL" id="CAB3987178.1"/>
    </source>
</evidence>
<reference evidence="1" key="1">
    <citation type="submission" date="2020-04" db="EMBL/GenBank/DDBJ databases">
        <authorList>
            <person name="Alioto T."/>
            <person name="Alioto T."/>
            <person name="Gomez Garrido J."/>
        </authorList>
    </citation>
    <scope>NUCLEOTIDE SEQUENCE</scope>
    <source>
        <strain evidence="1">A484AB</strain>
    </source>
</reference>